<proteinExistence type="predicted"/>
<dbReference type="Pfam" id="PF00117">
    <property type="entry name" value="GATase"/>
    <property type="match status" value="1"/>
</dbReference>
<feature type="domain" description="Glutamine amidotransferase" evidence="2">
    <location>
        <begin position="82"/>
        <end position="196"/>
    </location>
</feature>
<evidence type="ECO:0000313" key="3">
    <source>
        <dbReference type="EMBL" id="RCG28772.1"/>
    </source>
</evidence>
<keyword evidence="4" id="KW-1185">Reference proteome</keyword>
<gene>
    <name evidence="3" type="ORF">DTL70_01350</name>
</gene>
<comment type="caution">
    <text evidence="3">The sequence shown here is derived from an EMBL/GenBank/DDBJ whole genome shotgun (WGS) entry which is preliminary data.</text>
</comment>
<evidence type="ECO:0000256" key="1">
    <source>
        <dbReference type="SAM" id="MobiDB-lite"/>
    </source>
</evidence>
<dbReference type="PROSITE" id="PS51273">
    <property type="entry name" value="GATASE_TYPE_1"/>
    <property type="match status" value="1"/>
</dbReference>
<organism evidence="3 4">
    <name type="scientific">Streptomyces diacarni</name>
    <dbReference type="NCBI Taxonomy" id="2800381"/>
    <lineage>
        <taxon>Bacteria</taxon>
        <taxon>Bacillati</taxon>
        <taxon>Actinomycetota</taxon>
        <taxon>Actinomycetes</taxon>
        <taxon>Kitasatosporales</taxon>
        <taxon>Streptomycetaceae</taxon>
        <taxon>Streptomyces</taxon>
    </lineage>
</organism>
<dbReference type="Proteomes" id="UP000252914">
    <property type="component" value="Unassembled WGS sequence"/>
</dbReference>
<dbReference type="Gene3D" id="3.40.50.880">
    <property type="match status" value="1"/>
</dbReference>
<name>A0A367FG35_9ACTN</name>
<dbReference type="AlphaFoldDB" id="A0A367FG35"/>
<evidence type="ECO:0000313" key="4">
    <source>
        <dbReference type="Proteomes" id="UP000252914"/>
    </source>
</evidence>
<feature type="region of interest" description="Disordered" evidence="1">
    <location>
        <begin position="211"/>
        <end position="238"/>
    </location>
</feature>
<feature type="compositionally biased region" description="Low complexity" evidence="1">
    <location>
        <begin position="213"/>
        <end position="230"/>
    </location>
</feature>
<accession>A0A367FG35</accession>
<dbReference type="EMBL" id="QOIN01000024">
    <property type="protein sequence ID" value="RCG28772.1"/>
    <property type="molecule type" value="Genomic_DNA"/>
</dbReference>
<dbReference type="InterPro" id="IPR029062">
    <property type="entry name" value="Class_I_gatase-like"/>
</dbReference>
<dbReference type="SUPFAM" id="SSF52317">
    <property type="entry name" value="Class I glutamine amidotransferase-like"/>
    <property type="match status" value="1"/>
</dbReference>
<protein>
    <recommendedName>
        <fullName evidence="2">Glutamine amidotransferase domain-containing protein</fullName>
    </recommendedName>
</protein>
<reference evidence="3 4" key="1">
    <citation type="submission" date="2018-06" db="EMBL/GenBank/DDBJ databases">
        <title>Streptomyces reniochalinae sp. nov. and Streptomyces diacarnus sp. nov. from marine sponges.</title>
        <authorList>
            <person name="Li L."/>
        </authorList>
    </citation>
    <scope>NUCLEOTIDE SEQUENCE [LARGE SCALE GENOMIC DNA]</scope>
    <source>
        <strain evidence="3 4">LHW51701</strain>
    </source>
</reference>
<sequence length="238" mass="25818">MVPGQDGGHRRRERHGGAAVTLIGITQRVQPANEFGERRDALDIRWPDFFAACGIAPVPLPNRPDLVLTVARESGVRGLVLSGGDDLAVYGGPSPHRDETENRLLAWAVEHDIPVLGVCRGMQIILRAYGTELTEVSDHVATRHTITQGREVNSYHRMAARAVLPPLRALAYSGDVVEAVEHDHARVQGIMWHPERERPFDPRDVHSVRAFFSTSSTSPPSGTTSATGGPLPTGGGRP</sequence>
<evidence type="ECO:0000259" key="2">
    <source>
        <dbReference type="Pfam" id="PF00117"/>
    </source>
</evidence>
<dbReference type="InterPro" id="IPR017926">
    <property type="entry name" value="GATASE"/>
</dbReference>